<proteinExistence type="predicted"/>
<gene>
    <name evidence="1" type="ORF">UNLARM2_0474</name>
</gene>
<dbReference type="Proteomes" id="UP000332487">
    <property type="component" value="Unassembled WGS sequence"/>
</dbReference>
<evidence type="ECO:0000313" key="1">
    <source>
        <dbReference type="EMBL" id="EET90030.1"/>
    </source>
</evidence>
<evidence type="ECO:0000313" key="2">
    <source>
        <dbReference type="Proteomes" id="UP000332487"/>
    </source>
</evidence>
<keyword evidence="2" id="KW-1185">Reference proteome</keyword>
<accession>C7DHC8</accession>
<dbReference type="Gene3D" id="3.40.1360.10">
    <property type="match status" value="1"/>
</dbReference>
<sequence>MPMHEIPDKRKYLALIKLDLIFMDRFRKAKSDKKSLQNLFDLLTEGTVIVEGKHDIEVLKGLGIDAIPYTKFSNTIDCSLRNGKTFYLLMDMDKGGEDKERKAIEIIHTHYPGCRIDTESGKRLLKMLGCISVEQIGQRARSILLGSEF</sequence>
<reference evidence="1 2" key="2">
    <citation type="journal article" date="2010" name="Proc. Natl. Acad. Sci. U.S.A.">
        <title>Enigmatic, ultrasmall, uncultivated Archaea.</title>
        <authorList>
            <person name="Baker B.J."/>
            <person name="Comolli L.R."/>
            <person name="Dick G.J."/>
            <person name="Hauser L.J."/>
            <person name="Hyatt D."/>
            <person name="Dill B.D."/>
            <person name="Land M.L."/>
            <person name="Verberkmoes N.C."/>
            <person name="Hettich R.L."/>
            <person name="Banfield J.F."/>
        </authorList>
    </citation>
    <scope>NUCLEOTIDE SEQUENCE [LARGE SCALE GENOMIC DNA]</scope>
    <source>
        <strain evidence="1">ARMAN-2</strain>
    </source>
</reference>
<organism evidence="1 2">
    <name type="scientific">Candidatus Micrarchaeum acidiphilum ARMAN-2</name>
    <dbReference type="NCBI Taxonomy" id="425595"/>
    <lineage>
        <taxon>Archaea</taxon>
        <taxon>Candidatus Micrarchaeota</taxon>
        <taxon>Candidatus Micrarchaeia</taxon>
        <taxon>Candidatus Micrarchaeales</taxon>
        <taxon>Candidatus Micrarchaeaceae</taxon>
        <taxon>Candidatus Micrarchaeum</taxon>
    </lineage>
</organism>
<evidence type="ECO:0008006" key="3">
    <source>
        <dbReference type="Google" id="ProtNLM"/>
    </source>
</evidence>
<dbReference type="EMBL" id="GG697240">
    <property type="protein sequence ID" value="EET90030.1"/>
    <property type="molecule type" value="Genomic_DNA"/>
</dbReference>
<name>C7DHC8_MICA2</name>
<dbReference type="AlphaFoldDB" id="C7DHC8"/>
<reference evidence="1 2" key="1">
    <citation type="journal article" date="2009" name="Genome Biol.">
        <title>Community-wide analysis of microbial genome sequence signatures.</title>
        <authorList>
            <person name="Dick G.J."/>
            <person name="Andersson A.F."/>
            <person name="Baker B.J."/>
            <person name="Simmons S.L."/>
            <person name="Thomas B.C."/>
            <person name="Yelton A.P."/>
            <person name="Banfield J.F."/>
        </authorList>
    </citation>
    <scope>NUCLEOTIDE SEQUENCE [LARGE SCALE GENOMIC DNA]</scope>
    <source>
        <strain evidence="1">ARMAN-2</strain>
    </source>
</reference>
<protein>
    <recommendedName>
        <fullName evidence="3">Toprim domain-containing protein</fullName>
    </recommendedName>
</protein>